<protein>
    <submittedName>
        <fullName evidence="2">Uncharacterized protein</fullName>
    </submittedName>
</protein>
<feature type="signal peptide" evidence="1">
    <location>
        <begin position="1"/>
        <end position="19"/>
    </location>
</feature>
<dbReference type="AlphaFoldDB" id="A0A7S2CSD8"/>
<feature type="chain" id="PRO_5031430246" evidence="1">
    <location>
        <begin position="20"/>
        <end position="202"/>
    </location>
</feature>
<proteinExistence type="predicted"/>
<keyword evidence="1" id="KW-0732">Signal</keyword>
<gene>
    <name evidence="2" type="ORF">CBRE1094_LOCUS11151</name>
</gene>
<sequence>MKSVARLLVIATLQAVVLAWDVSRIRSPSTNHKPALGRRAVITGFGCSLALQLGTVPKAVLASGGATSGKTTSIPRAKLRYYSRITTAVSRFQLMSSEIANGETQGAKAFFAEVEGSPFPEIKTAGFLLAVAFKIDSKIPPDKIQQVRDHRVLMKDLEKLKAAVSGGKKAEMASALENSKISLNVWLKGVELPVLGDLRYDT</sequence>
<accession>A0A7S2CSD8</accession>
<evidence type="ECO:0000256" key="1">
    <source>
        <dbReference type="SAM" id="SignalP"/>
    </source>
</evidence>
<reference evidence="2" key="1">
    <citation type="submission" date="2021-01" db="EMBL/GenBank/DDBJ databases">
        <authorList>
            <person name="Corre E."/>
            <person name="Pelletier E."/>
            <person name="Niang G."/>
            <person name="Scheremetjew M."/>
            <person name="Finn R."/>
            <person name="Kale V."/>
            <person name="Holt S."/>
            <person name="Cochrane G."/>
            <person name="Meng A."/>
            <person name="Brown T."/>
            <person name="Cohen L."/>
        </authorList>
    </citation>
    <scope>NUCLEOTIDE SEQUENCE</scope>
    <source>
        <strain evidence="2">UTEX LB 985</strain>
    </source>
</reference>
<organism evidence="2">
    <name type="scientific">Haptolina brevifila</name>
    <dbReference type="NCBI Taxonomy" id="156173"/>
    <lineage>
        <taxon>Eukaryota</taxon>
        <taxon>Haptista</taxon>
        <taxon>Haptophyta</taxon>
        <taxon>Prymnesiophyceae</taxon>
        <taxon>Prymnesiales</taxon>
        <taxon>Prymnesiaceae</taxon>
        <taxon>Haptolina</taxon>
    </lineage>
</organism>
<evidence type="ECO:0000313" key="2">
    <source>
        <dbReference type="EMBL" id="CAD9433900.1"/>
    </source>
</evidence>
<dbReference type="EMBL" id="HBGU01020408">
    <property type="protein sequence ID" value="CAD9433900.1"/>
    <property type="molecule type" value="Transcribed_RNA"/>
</dbReference>
<name>A0A7S2CSD8_9EUKA</name>